<evidence type="ECO:0000313" key="4">
    <source>
        <dbReference type="Proteomes" id="UP000738402"/>
    </source>
</evidence>
<dbReference type="AlphaFoldDB" id="A0AAN6D156"/>
<gene>
    <name evidence="1" type="ORF">KL933_004940</name>
    <name evidence="2" type="ORF">KL946_005080</name>
</gene>
<dbReference type="Pfam" id="PF13233">
    <property type="entry name" value="Complex1_LYR_2"/>
    <property type="match status" value="1"/>
</dbReference>
<accession>A0AAN6D156</accession>
<dbReference type="Proteomes" id="UP000697297">
    <property type="component" value="Unassembled WGS sequence"/>
</dbReference>
<dbReference type="InterPro" id="IPR039196">
    <property type="entry name" value="Fmc1"/>
</dbReference>
<evidence type="ECO:0000313" key="1">
    <source>
        <dbReference type="EMBL" id="KAG7724189.1"/>
    </source>
</evidence>
<evidence type="ECO:0000313" key="3">
    <source>
        <dbReference type="Proteomes" id="UP000697297"/>
    </source>
</evidence>
<evidence type="ECO:0000313" key="2">
    <source>
        <dbReference type="EMBL" id="KAG7761854.1"/>
    </source>
</evidence>
<dbReference type="PANTHER" id="PTHR28015">
    <property type="entry name" value="ATP SYNTHASE ASSEMBLY FACTOR FMC1, MITOCHONDRIAL"/>
    <property type="match status" value="1"/>
</dbReference>
<dbReference type="EMBL" id="JAHLUN010000019">
    <property type="protein sequence ID" value="KAG7761854.1"/>
    <property type="molecule type" value="Genomic_DNA"/>
</dbReference>
<comment type="caution">
    <text evidence="1">The sequence shown here is derived from an EMBL/GenBank/DDBJ whole genome shotgun (WGS) entry which is preliminary data.</text>
</comment>
<protein>
    <submittedName>
        <fullName evidence="1">Uncharacterized protein</fullName>
    </submittedName>
</protein>
<dbReference type="GO" id="GO:0033615">
    <property type="term" value="P:mitochondrial proton-transporting ATP synthase complex assembly"/>
    <property type="evidence" value="ECO:0007669"/>
    <property type="project" value="InterPro"/>
</dbReference>
<dbReference type="EMBL" id="JAHLUH010000018">
    <property type="protein sequence ID" value="KAG7724189.1"/>
    <property type="molecule type" value="Genomic_DNA"/>
</dbReference>
<organism evidence="1 4">
    <name type="scientific">Ogataea haglerorum</name>
    <dbReference type="NCBI Taxonomy" id="1937702"/>
    <lineage>
        <taxon>Eukaryota</taxon>
        <taxon>Fungi</taxon>
        <taxon>Dikarya</taxon>
        <taxon>Ascomycota</taxon>
        <taxon>Saccharomycotina</taxon>
        <taxon>Pichiomycetes</taxon>
        <taxon>Pichiales</taxon>
        <taxon>Pichiaceae</taxon>
        <taxon>Ogataea</taxon>
    </lineage>
</organism>
<reference evidence="1 3" key="1">
    <citation type="journal article" date="2021" name="G3 (Bethesda)">
        <title>Genomic diversity, chromosomal rearrangements, and interspecies hybridization in the ogataea polymorpha species complex.</title>
        <authorList>
            <person name="Hanson S.J."/>
            <person name="Cinneide E.O."/>
            <person name="Salzberg L.I."/>
            <person name="Wolfe K.H."/>
            <person name="McGowan J."/>
            <person name="Fitzpatrick D.A."/>
            <person name="Matlin K."/>
        </authorList>
    </citation>
    <scope>NUCLEOTIDE SEQUENCE</scope>
    <source>
        <strain evidence="2">81-436-3</strain>
        <strain evidence="1">83-405-1</strain>
    </source>
</reference>
<sequence>MSGRKIFQSLVSELQTAVERAFEKHSKDMLKKQEALIQYKRMQYVRSGKVLSPEEDARLVEEVKKTTQVTMPKVNVDMVKALDSDALTSKQLEHLKNMASFVKSQREYVELLERYNPGISMKQTDKVRKTARRVGLEVPE</sequence>
<dbReference type="Proteomes" id="UP000738402">
    <property type="component" value="Unassembled WGS sequence"/>
</dbReference>
<proteinExistence type="predicted"/>
<dbReference type="GO" id="GO:0005759">
    <property type="term" value="C:mitochondrial matrix"/>
    <property type="evidence" value="ECO:0007669"/>
    <property type="project" value="TreeGrafter"/>
</dbReference>
<name>A0AAN6D156_9ASCO</name>
<dbReference type="PANTHER" id="PTHR28015:SF1">
    <property type="entry name" value="ATP SYNTHASE ASSEMBLY FACTOR FMC1, MITOCHONDRIAL"/>
    <property type="match status" value="1"/>
</dbReference>
<keyword evidence="3" id="KW-1185">Reference proteome</keyword>